<accession>A0AB34IF16</accession>
<evidence type="ECO:0000313" key="7">
    <source>
        <dbReference type="EMBL" id="KAL1496403.1"/>
    </source>
</evidence>
<dbReference type="InterPro" id="IPR044862">
    <property type="entry name" value="Pro_4_hyd_alph_FE2OG_OXY"/>
</dbReference>
<reference evidence="7 8" key="1">
    <citation type="journal article" date="2024" name="Science">
        <title>Giant polyketide synthase enzymes in the biosynthesis of giant marine polyether toxins.</title>
        <authorList>
            <person name="Fallon T.R."/>
            <person name="Shende V.V."/>
            <person name="Wierzbicki I.H."/>
            <person name="Pendleton A.L."/>
            <person name="Watervoot N.F."/>
            <person name="Auber R.P."/>
            <person name="Gonzalez D.J."/>
            <person name="Wisecaver J.H."/>
            <person name="Moore B.S."/>
        </authorList>
    </citation>
    <scope>NUCLEOTIDE SEQUENCE [LARGE SCALE GENOMIC DNA]</scope>
    <source>
        <strain evidence="7 8">12B1</strain>
    </source>
</reference>
<gene>
    <name evidence="7" type="ORF">AB1Y20_016358</name>
</gene>
<dbReference type="GO" id="GO:0004656">
    <property type="term" value="F:procollagen-proline 4-dioxygenase activity"/>
    <property type="evidence" value="ECO:0007669"/>
    <property type="project" value="TreeGrafter"/>
</dbReference>
<keyword evidence="2" id="KW-0479">Metal-binding</keyword>
<dbReference type="AlphaFoldDB" id="A0AB34IF16"/>
<dbReference type="Pfam" id="PF13640">
    <property type="entry name" value="2OG-FeII_Oxy_3"/>
    <property type="match status" value="1"/>
</dbReference>
<dbReference type="InterPro" id="IPR006620">
    <property type="entry name" value="Pro_4_hyd_alph"/>
</dbReference>
<dbReference type="InterPro" id="IPR005123">
    <property type="entry name" value="Oxoglu/Fe-dep_dioxygenase_dom"/>
</dbReference>
<dbReference type="EMBL" id="JBGBPQ010000029">
    <property type="protein sequence ID" value="KAL1496403.1"/>
    <property type="molecule type" value="Genomic_DNA"/>
</dbReference>
<dbReference type="Gene3D" id="2.60.120.620">
    <property type="entry name" value="q2cbj1_9rhob like domain"/>
    <property type="match status" value="1"/>
</dbReference>
<dbReference type="InterPro" id="IPR045054">
    <property type="entry name" value="P4HA-like"/>
</dbReference>
<comment type="caution">
    <text evidence="7">The sequence shown here is derived from an EMBL/GenBank/DDBJ whole genome shotgun (WGS) entry which is preliminary data.</text>
</comment>
<organism evidence="7 8">
    <name type="scientific">Prymnesium parvum</name>
    <name type="common">Toxic golden alga</name>
    <dbReference type="NCBI Taxonomy" id="97485"/>
    <lineage>
        <taxon>Eukaryota</taxon>
        <taxon>Haptista</taxon>
        <taxon>Haptophyta</taxon>
        <taxon>Prymnesiophyceae</taxon>
        <taxon>Prymnesiales</taxon>
        <taxon>Prymnesiaceae</taxon>
        <taxon>Prymnesium</taxon>
    </lineage>
</organism>
<keyword evidence="4" id="KW-0560">Oxidoreductase</keyword>
<dbReference type="PROSITE" id="PS51471">
    <property type="entry name" value="FE2OG_OXY"/>
    <property type="match status" value="1"/>
</dbReference>
<comment type="cofactor">
    <cofactor evidence="1">
        <name>L-ascorbate</name>
        <dbReference type="ChEBI" id="CHEBI:38290"/>
    </cofactor>
</comment>
<evidence type="ECO:0000313" key="8">
    <source>
        <dbReference type="Proteomes" id="UP001515480"/>
    </source>
</evidence>
<keyword evidence="5" id="KW-0408">Iron</keyword>
<feature type="domain" description="Fe2OG dioxygenase" evidence="6">
    <location>
        <begin position="246"/>
        <end position="355"/>
    </location>
</feature>
<evidence type="ECO:0000256" key="3">
    <source>
        <dbReference type="ARBA" id="ARBA00022964"/>
    </source>
</evidence>
<dbReference type="GO" id="GO:0005506">
    <property type="term" value="F:iron ion binding"/>
    <property type="evidence" value="ECO:0007669"/>
    <property type="project" value="InterPro"/>
</dbReference>
<evidence type="ECO:0000259" key="6">
    <source>
        <dbReference type="PROSITE" id="PS51471"/>
    </source>
</evidence>
<sequence length="417" mass="44383">MLAAGLSFATAAEGGAPHDELLGDESMAPLRTAAAAAGGAPLPPSAFAPHTSRLAAALSAGLHVRVLRTALPLAAAYLVGEARQLLLDVLRLLDAVAGKGSAVECAAWLPSLLRLELSSRGEASEVSTLEGAPAGWAYVGWDDGAARRVLVCRGRAIRATRVRPEPRLAVLDGFLSREEAAHVVAAARASGRLHPSRVVNYDATGETGVQCDARTSESCKISVKSDGVVRRVVQRAAYLAGLTPQHAEAVQVVHYRPGQQYRAHHDWFSPTDSRYPAKTAVMGNRLLSFFVYLEECTSGGRTVFPTLGLQFPPKTGTALVWYNLDRHGTLDERTLHAGEPVTEGEKWGMNIWLRERPRSSRLCRAVLTVAADKDGDPRVALAVSLPRGGDGPVPCGDCGDPVGPLGLCFCKKKYGFD</sequence>
<dbReference type="SMART" id="SM00702">
    <property type="entry name" value="P4Hc"/>
    <property type="match status" value="1"/>
</dbReference>
<keyword evidence="3" id="KW-0223">Dioxygenase</keyword>
<keyword evidence="8" id="KW-1185">Reference proteome</keyword>
<proteinExistence type="predicted"/>
<dbReference type="Proteomes" id="UP001515480">
    <property type="component" value="Unassembled WGS sequence"/>
</dbReference>
<evidence type="ECO:0000256" key="1">
    <source>
        <dbReference type="ARBA" id="ARBA00001961"/>
    </source>
</evidence>
<dbReference type="GO" id="GO:0005783">
    <property type="term" value="C:endoplasmic reticulum"/>
    <property type="evidence" value="ECO:0007669"/>
    <property type="project" value="TreeGrafter"/>
</dbReference>
<evidence type="ECO:0000256" key="2">
    <source>
        <dbReference type="ARBA" id="ARBA00022723"/>
    </source>
</evidence>
<evidence type="ECO:0000256" key="4">
    <source>
        <dbReference type="ARBA" id="ARBA00023002"/>
    </source>
</evidence>
<dbReference type="PANTHER" id="PTHR10869">
    <property type="entry name" value="PROLYL 4-HYDROXYLASE ALPHA SUBUNIT"/>
    <property type="match status" value="1"/>
</dbReference>
<name>A0AB34IF16_PRYPA</name>
<dbReference type="GO" id="GO:0031418">
    <property type="term" value="F:L-ascorbic acid binding"/>
    <property type="evidence" value="ECO:0007669"/>
    <property type="project" value="InterPro"/>
</dbReference>
<protein>
    <recommendedName>
        <fullName evidence="6">Fe2OG dioxygenase domain-containing protein</fullName>
    </recommendedName>
</protein>
<evidence type="ECO:0000256" key="5">
    <source>
        <dbReference type="ARBA" id="ARBA00023004"/>
    </source>
</evidence>
<dbReference type="PANTHER" id="PTHR10869:SF246">
    <property type="entry name" value="TRANSMEMBRANE PROLYL 4-HYDROXYLASE"/>
    <property type="match status" value="1"/>
</dbReference>